<dbReference type="Proteomes" id="UP001153678">
    <property type="component" value="Unassembled WGS sequence"/>
</dbReference>
<reference evidence="1" key="1">
    <citation type="submission" date="2022-08" db="EMBL/GenBank/DDBJ databases">
        <authorList>
            <person name="Kallberg Y."/>
            <person name="Tangrot J."/>
            <person name="Rosling A."/>
        </authorList>
    </citation>
    <scope>NUCLEOTIDE SEQUENCE</scope>
    <source>
        <strain evidence="1">Wild A</strain>
    </source>
</reference>
<evidence type="ECO:0000313" key="1">
    <source>
        <dbReference type="EMBL" id="CAI2193068.1"/>
    </source>
</evidence>
<protein>
    <submittedName>
        <fullName evidence="1">17943_t:CDS:1</fullName>
    </submittedName>
</protein>
<accession>A0A9W4X3T2</accession>
<comment type="caution">
    <text evidence="1">The sequence shown here is derived from an EMBL/GenBank/DDBJ whole genome shotgun (WGS) entry which is preliminary data.</text>
</comment>
<proteinExistence type="predicted"/>
<name>A0A9W4X3T2_9GLOM</name>
<gene>
    <name evidence="1" type="ORF">FWILDA_LOCUS15891</name>
</gene>
<sequence length="85" mass="10198">MSEDESELDDLLISEIFEDYSPLKYELYQDEKEEVTIDDQFAWILLWIMNFRIRFNVPETAIVSLIKFIKLVLTEIGSDKFNRFP</sequence>
<keyword evidence="2" id="KW-1185">Reference proteome</keyword>
<organism evidence="1 2">
    <name type="scientific">Funneliformis geosporum</name>
    <dbReference type="NCBI Taxonomy" id="1117311"/>
    <lineage>
        <taxon>Eukaryota</taxon>
        <taxon>Fungi</taxon>
        <taxon>Fungi incertae sedis</taxon>
        <taxon>Mucoromycota</taxon>
        <taxon>Glomeromycotina</taxon>
        <taxon>Glomeromycetes</taxon>
        <taxon>Glomerales</taxon>
        <taxon>Glomeraceae</taxon>
        <taxon>Funneliformis</taxon>
    </lineage>
</organism>
<evidence type="ECO:0000313" key="2">
    <source>
        <dbReference type="Proteomes" id="UP001153678"/>
    </source>
</evidence>
<feature type="non-terminal residue" evidence="1">
    <location>
        <position position="85"/>
    </location>
</feature>
<dbReference type="AlphaFoldDB" id="A0A9W4X3T2"/>
<dbReference type="EMBL" id="CAMKVN010009025">
    <property type="protein sequence ID" value="CAI2193068.1"/>
    <property type="molecule type" value="Genomic_DNA"/>
</dbReference>